<keyword evidence="1" id="KW-0732">Signal</keyword>
<dbReference type="AlphaFoldDB" id="A0A2G2WBA1"/>
<feature type="chain" id="PRO_5013666585" evidence="1">
    <location>
        <begin position="17"/>
        <end position="206"/>
    </location>
</feature>
<gene>
    <name evidence="2" type="ORF">CQW23_16561</name>
</gene>
<dbReference type="Proteomes" id="UP000224567">
    <property type="component" value="Unassembled WGS sequence"/>
</dbReference>
<evidence type="ECO:0000313" key="3">
    <source>
        <dbReference type="Proteomes" id="UP000224567"/>
    </source>
</evidence>
<proteinExistence type="predicted"/>
<comment type="caution">
    <text evidence="2">The sequence shown here is derived from an EMBL/GenBank/DDBJ whole genome shotgun (WGS) entry which is preliminary data.</text>
</comment>
<name>A0A2G2WBA1_CAPBA</name>
<organism evidence="2 3">
    <name type="scientific">Capsicum baccatum</name>
    <name type="common">Peruvian pepper</name>
    <dbReference type="NCBI Taxonomy" id="33114"/>
    <lineage>
        <taxon>Eukaryota</taxon>
        <taxon>Viridiplantae</taxon>
        <taxon>Streptophyta</taxon>
        <taxon>Embryophyta</taxon>
        <taxon>Tracheophyta</taxon>
        <taxon>Spermatophyta</taxon>
        <taxon>Magnoliopsida</taxon>
        <taxon>eudicotyledons</taxon>
        <taxon>Gunneridae</taxon>
        <taxon>Pentapetalae</taxon>
        <taxon>asterids</taxon>
        <taxon>lamiids</taxon>
        <taxon>Solanales</taxon>
        <taxon>Solanaceae</taxon>
        <taxon>Solanoideae</taxon>
        <taxon>Capsiceae</taxon>
        <taxon>Capsicum</taxon>
    </lineage>
</organism>
<protein>
    <submittedName>
        <fullName evidence="2">Uncharacterized protein</fullName>
    </submittedName>
</protein>
<keyword evidence="3" id="KW-1185">Reference proteome</keyword>
<accession>A0A2G2WBA1</accession>
<sequence>MSLLLVVQPLIEATSADCDRTWTWIKALTRSRRRCATGLTLFLPAWGVAMDAKMKAPQRQLGGTRDSWIEVRYPPPFRSGRSTALELEATIRSDWIWSYPTQPRNLERSACLDGRDIDNYPKEAYYSADRSGEPAMITKLTKAAAYANWNHSLQSEQQCEEEMNSILFELDLDGDIITILHGGGVHVTHDGRLTILSRDCGLHVVK</sequence>
<evidence type="ECO:0000313" key="2">
    <source>
        <dbReference type="EMBL" id="PHT42536.1"/>
    </source>
</evidence>
<evidence type="ECO:0000256" key="1">
    <source>
        <dbReference type="SAM" id="SignalP"/>
    </source>
</evidence>
<reference evidence="3" key="2">
    <citation type="journal article" date="2017" name="J. Anim. Genet.">
        <title>Multiple reference genome sequences of hot pepper reveal the massive evolution of plant disease resistance genes by retroduplication.</title>
        <authorList>
            <person name="Kim S."/>
            <person name="Park J."/>
            <person name="Yeom S.-I."/>
            <person name="Kim Y.-M."/>
            <person name="Seo E."/>
            <person name="Kim K.-T."/>
            <person name="Kim M.-S."/>
            <person name="Lee J.M."/>
            <person name="Cheong K."/>
            <person name="Shin H.-S."/>
            <person name="Kim S.-B."/>
            <person name="Han K."/>
            <person name="Lee J."/>
            <person name="Park M."/>
            <person name="Lee H.-A."/>
            <person name="Lee H.-Y."/>
            <person name="Lee Y."/>
            <person name="Oh S."/>
            <person name="Lee J.H."/>
            <person name="Choi E."/>
            <person name="Choi E."/>
            <person name="Lee S.E."/>
            <person name="Jeon J."/>
            <person name="Kim H."/>
            <person name="Choi G."/>
            <person name="Song H."/>
            <person name="Lee J."/>
            <person name="Lee S.-C."/>
            <person name="Kwon J.-K."/>
            <person name="Lee H.-Y."/>
            <person name="Koo N."/>
            <person name="Hong Y."/>
            <person name="Kim R.W."/>
            <person name="Kang W.-H."/>
            <person name="Huh J.H."/>
            <person name="Kang B.-C."/>
            <person name="Yang T.-J."/>
            <person name="Lee Y.-H."/>
            <person name="Bennetzen J.L."/>
            <person name="Choi D."/>
        </authorList>
    </citation>
    <scope>NUCLEOTIDE SEQUENCE [LARGE SCALE GENOMIC DNA]</scope>
    <source>
        <strain evidence="3">cv. PBC81</strain>
    </source>
</reference>
<feature type="signal peptide" evidence="1">
    <location>
        <begin position="1"/>
        <end position="16"/>
    </location>
</feature>
<dbReference type="OrthoDB" id="10457996at2759"/>
<reference evidence="2 3" key="1">
    <citation type="journal article" date="2017" name="Genome Biol.">
        <title>New reference genome sequences of hot pepper reveal the massive evolution of plant disease-resistance genes by retroduplication.</title>
        <authorList>
            <person name="Kim S."/>
            <person name="Park J."/>
            <person name="Yeom S.I."/>
            <person name="Kim Y.M."/>
            <person name="Seo E."/>
            <person name="Kim K.T."/>
            <person name="Kim M.S."/>
            <person name="Lee J.M."/>
            <person name="Cheong K."/>
            <person name="Shin H.S."/>
            <person name="Kim S.B."/>
            <person name="Han K."/>
            <person name="Lee J."/>
            <person name="Park M."/>
            <person name="Lee H.A."/>
            <person name="Lee H.Y."/>
            <person name="Lee Y."/>
            <person name="Oh S."/>
            <person name="Lee J.H."/>
            <person name="Choi E."/>
            <person name="Choi E."/>
            <person name="Lee S.E."/>
            <person name="Jeon J."/>
            <person name="Kim H."/>
            <person name="Choi G."/>
            <person name="Song H."/>
            <person name="Lee J."/>
            <person name="Lee S.C."/>
            <person name="Kwon J.K."/>
            <person name="Lee H.Y."/>
            <person name="Koo N."/>
            <person name="Hong Y."/>
            <person name="Kim R.W."/>
            <person name="Kang W.H."/>
            <person name="Huh J.H."/>
            <person name="Kang B.C."/>
            <person name="Yang T.J."/>
            <person name="Lee Y.H."/>
            <person name="Bennetzen J.L."/>
            <person name="Choi D."/>
        </authorList>
    </citation>
    <scope>NUCLEOTIDE SEQUENCE [LARGE SCALE GENOMIC DNA]</scope>
    <source>
        <strain evidence="3">cv. PBC81</strain>
    </source>
</reference>
<dbReference type="EMBL" id="MLFT02000007">
    <property type="protein sequence ID" value="PHT42536.1"/>
    <property type="molecule type" value="Genomic_DNA"/>
</dbReference>